<gene>
    <name evidence="3" type="ORF">VTK73DRAFT_8531</name>
</gene>
<reference evidence="3 4" key="1">
    <citation type="journal article" date="2024" name="Commun. Biol.">
        <title>Comparative genomic analysis of thermophilic fungi reveals convergent evolutionary adaptations and gene losses.</title>
        <authorList>
            <person name="Steindorff A.S."/>
            <person name="Aguilar-Pontes M.V."/>
            <person name="Robinson A.J."/>
            <person name="Andreopoulos B."/>
            <person name="LaButti K."/>
            <person name="Kuo A."/>
            <person name="Mondo S."/>
            <person name="Riley R."/>
            <person name="Otillar R."/>
            <person name="Haridas S."/>
            <person name="Lipzen A."/>
            <person name="Grimwood J."/>
            <person name="Schmutz J."/>
            <person name="Clum A."/>
            <person name="Reid I.D."/>
            <person name="Moisan M.C."/>
            <person name="Butler G."/>
            <person name="Nguyen T.T.M."/>
            <person name="Dewar K."/>
            <person name="Conant G."/>
            <person name="Drula E."/>
            <person name="Henrissat B."/>
            <person name="Hansel C."/>
            <person name="Singer S."/>
            <person name="Hutchinson M.I."/>
            <person name="de Vries R.P."/>
            <person name="Natvig D.O."/>
            <person name="Powell A.J."/>
            <person name="Tsang A."/>
            <person name="Grigoriev I.V."/>
        </authorList>
    </citation>
    <scope>NUCLEOTIDE SEQUENCE [LARGE SCALE GENOMIC DNA]</scope>
    <source>
        <strain evidence="3 4">ATCC 24622</strain>
    </source>
</reference>
<keyword evidence="4" id="KW-1185">Reference proteome</keyword>
<dbReference type="Proteomes" id="UP001586593">
    <property type="component" value="Unassembled WGS sequence"/>
</dbReference>
<feature type="coiled-coil region" evidence="1">
    <location>
        <begin position="89"/>
        <end position="116"/>
    </location>
</feature>
<accession>A0ABR3W899</accession>
<evidence type="ECO:0000313" key="4">
    <source>
        <dbReference type="Proteomes" id="UP001586593"/>
    </source>
</evidence>
<feature type="region of interest" description="Disordered" evidence="2">
    <location>
        <begin position="129"/>
        <end position="158"/>
    </location>
</feature>
<dbReference type="EMBL" id="JAZHXJ010000624">
    <property type="protein sequence ID" value="KAL1855684.1"/>
    <property type="molecule type" value="Genomic_DNA"/>
</dbReference>
<keyword evidence="1" id="KW-0175">Coiled coil</keyword>
<name>A0ABR3W899_9PEZI</name>
<evidence type="ECO:0000256" key="1">
    <source>
        <dbReference type="SAM" id="Coils"/>
    </source>
</evidence>
<sequence>MRGDTHGANDSFYVVPTSGHTLSYANILSFEQKEKRRTAASHTGDRAEATDEADLDDFVDAAESQAAMSPELKKRMGSARSEKHLQNVVEELYLENKSLKEMLDKLSRRLHAFELNSQSSHLALAQSLRLQRPGSPTSSSGGAGAGAGSEELLRKRNQELEAQLAEAIRRLESLEKDHRKLQETVEKYRDRWEKLKAGAKARREAQGSADHGEAAKPSR</sequence>
<comment type="caution">
    <text evidence="3">The sequence shown here is derived from an EMBL/GenBank/DDBJ whole genome shotgun (WGS) entry which is preliminary data.</text>
</comment>
<protein>
    <submittedName>
        <fullName evidence="3">Uncharacterized protein</fullName>
    </submittedName>
</protein>
<feature type="region of interest" description="Disordered" evidence="2">
    <location>
        <begin position="196"/>
        <end position="219"/>
    </location>
</feature>
<dbReference type="PANTHER" id="PTHR40130">
    <property type="entry name" value="EXPRESSED PROTEIN"/>
    <property type="match status" value="1"/>
</dbReference>
<evidence type="ECO:0000313" key="3">
    <source>
        <dbReference type="EMBL" id="KAL1855684.1"/>
    </source>
</evidence>
<organism evidence="3 4">
    <name type="scientific">Phialemonium thermophilum</name>
    <dbReference type="NCBI Taxonomy" id="223376"/>
    <lineage>
        <taxon>Eukaryota</taxon>
        <taxon>Fungi</taxon>
        <taxon>Dikarya</taxon>
        <taxon>Ascomycota</taxon>
        <taxon>Pezizomycotina</taxon>
        <taxon>Sordariomycetes</taxon>
        <taxon>Sordariomycetidae</taxon>
        <taxon>Cephalothecales</taxon>
        <taxon>Cephalothecaceae</taxon>
        <taxon>Phialemonium</taxon>
    </lineage>
</organism>
<dbReference type="PANTHER" id="PTHR40130:SF1">
    <property type="entry name" value="SPINDLE POLE BODY-ASSOCIATED PROTEIN CUT12 DOMAIN-CONTAINING PROTEIN"/>
    <property type="match status" value="1"/>
</dbReference>
<evidence type="ECO:0000256" key="2">
    <source>
        <dbReference type="SAM" id="MobiDB-lite"/>
    </source>
</evidence>
<feature type="region of interest" description="Disordered" evidence="2">
    <location>
        <begin position="33"/>
        <end position="56"/>
    </location>
</feature>
<proteinExistence type="predicted"/>